<protein>
    <submittedName>
        <fullName evidence="1">M23 family metallopeptidase</fullName>
    </submittedName>
</protein>
<accession>A0A9D2D583</accession>
<comment type="caution">
    <text evidence="1">The sequence shown here is derived from an EMBL/GenBank/DDBJ whole genome shotgun (WGS) entry which is preliminary data.</text>
</comment>
<evidence type="ECO:0000313" key="2">
    <source>
        <dbReference type="Proteomes" id="UP000824024"/>
    </source>
</evidence>
<dbReference type="Proteomes" id="UP000824024">
    <property type="component" value="Unassembled WGS sequence"/>
</dbReference>
<reference evidence="1" key="1">
    <citation type="journal article" date="2021" name="PeerJ">
        <title>Extensive microbial diversity within the chicken gut microbiome revealed by metagenomics and culture.</title>
        <authorList>
            <person name="Gilroy R."/>
            <person name="Ravi A."/>
            <person name="Getino M."/>
            <person name="Pursley I."/>
            <person name="Horton D.L."/>
            <person name="Alikhan N.F."/>
            <person name="Baker D."/>
            <person name="Gharbi K."/>
            <person name="Hall N."/>
            <person name="Watson M."/>
            <person name="Adriaenssens E.M."/>
            <person name="Foster-Nyarko E."/>
            <person name="Jarju S."/>
            <person name="Secka A."/>
            <person name="Antonio M."/>
            <person name="Oren A."/>
            <person name="Chaudhuri R.R."/>
            <person name="La Ragione R."/>
            <person name="Hildebrand F."/>
            <person name="Pallen M.J."/>
        </authorList>
    </citation>
    <scope>NUCLEOTIDE SEQUENCE</scope>
    <source>
        <strain evidence="1">CHK192-9172</strain>
    </source>
</reference>
<evidence type="ECO:0000313" key="1">
    <source>
        <dbReference type="EMBL" id="HIZ08836.1"/>
    </source>
</evidence>
<dbReference type="InterPro" id="IPR011055">
    <property type="entry name" value="Dup_hybrid_motif"/>
</dbReference>
<name>A0A9D2D583_9FIRM</name>
<dbReference type="AlphaFoldDB" id="A0A9D2D583"/>
<dbReference type="EMBL" id="DXCH01000342">
    <property type="protein sequence ID" value="HIZ08836.1"/>
    <property type="molecule type" value="Genomic_DNA"/>
</dbReference>
<organism evidence="1 2">
    <name type="scientific">Candidatus Eubacterium avistercoris</name>
    <dbReference type="NCBI Taxonomy" id="2838567"/>
    <lineage>
        <taxon>Bacteria</taxon>
        <taxon>Bacillati</taxon>
        <taxon>Bacillota</taxon>
        <taxon>Clostridia</taxon>
        <taxon>Eubacteriales</taxon>
        <taxon>Eubacteriaceae</taxon>
        <taxon>Eubacterium</taxon>
    </lineage>
</organism>
<dbReference type="Gene3D" id="2.70.70.10">
    <property type="entry name" value="Glucose Permease (Domain IIA)"/>
    <property type="match status" value="1"/>
</dbReference>
<feature type="non-terminal residue" evidence="1">
    <location>
        <position position="77"/>
    </location>
</feature>
<dbReference type="SUPFAM" id="SSF51261">
    <property type="entry name" value="Duplicated hybrid motif"/>
    <property type="match status" value="1"/>
</dbReference>
<gene>
    <name evidence="1" type="ORF">IAA08_12970</name>
</gene>
<sequence>MEELMYFPIPLSLDEKSLTWSFTDTWNQSRTYGGNRHHEGTDIITAVNEPGVYPVVSMSDGTIEKIGWLQLGGWRMG</sequence>
<proteinExistence type="predicted"/>
<reference evidence="1" key="2">
    <citation type="submission" date="2021-04" db="EMBL/GenBank/DDBJ databases">
        <authorList>
            <person name="Gilroy R."/>
        </authorList>
    </citation>
    <scope>NUCLEOTIDE SEQUENCE</scope>
    <source>
        <strain evidence="1">CHK192-9172</strain>
    </source>
</reference>